<protein>
    <submittedName>
        <fullName evidence="3">H-NS histone family protein</fullName>
    </submittedName>
</protein>
<dbReference type="InterPro" id="IPR027444">
    <property type="entry name" value="H-NS_C_dom"/>
</dbReference>
<feature type="compositionally biased region" description="Low complexity" evidence="1">
    <location>
        <begin position="104"/>
        <end position="113"/>
    </location>
</feature>
<reference evidence="3 4" key="1">
    <citation type="submission" date="2019-05" db="EMBL/GenBank/DDBJ databases">
        <title>Burkholderia sp. DHOD12, isolated from subtropical forest soil.</title>
        <authorList>
            <person name="Gao Z.-H."/>
            <person name="Qiu L.-H."/>
        </authorList>
    </citation>
    <scope>NUCLEOTIDE SEQUENCE [LARGE SCALE GENOMIC DNA]</scope>
    <source>
        <strain evidence="3 4">DHOD12</strain>
    </source>
</reference>
<dbReference type="AlphaFoldDB" id="A0A4P8IHV0"/>
<evidence type="ECO:0000256" key="1">
    <source>
        <dbReference type="SAM" id="MobiDB-lite"/>
    </source>
</evidence>
<proteinExistence type="predicted"/>
<evidence type="ECO:0000313" key="3">
    <source>
        <dbReference type="EMBL" id="QCP48282.1"/>
    </source>
</evidence>
<gene>
    <name evidence="3" type="ORF">FAZ95_03210</name>
</gene>
<feature type="domain" description="DNA-binding protein H-NS-like C-terminal" evidence="2">
    <location>
        <begin position="50"/>
        <end position="82"/>
    </location>
</feature>
<keyword evidence="4" id="KW-1185">Reference proteome</keyword>
<dbReference type="KEGG" id="tvl:FAZ95_03210"/>
<dbReference type="Gene3D" id="4.10.430.30">
    <property type="match status" value="1"/>
</dbReference>
<feature type="region of interest" description="Disordered" evidence="1">
    <location>
        <begin position="92"/>
        <end position="113"/>
    </location>
</feature>
<dbReference type="GO" id="GO:0003677">
    <property type="term" value="F:DNA binding"/>
    <property type="evidence" value="ECO:0007669"/>
    <property type="project" value="InterPro"/>
</dbReference>
<name>A0A4P8IHV0_9BURK</name>
<organism evidence="3 4">
    <name type="scientific">Trinickia violacea</name>
    <dbReference type="NCBI Taxonomy" id="2571746"/>
    <lineage>
        <taxon>Bacteria</taxon>
        <taxon>Pseudomonadati</taxon>
        <taxon>Pseudomonadota</taxon>
        <taxon>Betaproteobacteria</taxon>
        <taxon>Burkholderiales</taxon>
        <taxon>Burkholderiaceae</taxon>
        <taxon>Trinickia</taxon>
    </lineage>
</organism>
<sequence length="165" mass="16986">MNCRVQRLVLRQFCPAKTSASTAADAGVVSKSKAALKAVSKSATKGRFPAKYCNPKTGETWSGHARPPKWIANVKDRSIYLIAGAGSEVATEPAAASKKKTATKKAAAAKTPAKNVVAKKDAAKKALSAKTVASTKAPVKKASLREAVPVASKKASANGEPVAEA</sequence>
<dbReference type="Pfam" id="PF00816">
    <property type="entry name" value="Histone_HNS"/>
    <property type="match status" value="1"/>
</dbReference>
<accession>A0A4P8IHV0</accession>
<feature type="region of interest" description="Disordered" evidence="1">
    <location>
        <begin position="131"/>
        <end position="165"/>
    </location>
</feature>
<dbReference type="SUPFAM" id="SSF81273">
    <property type="entry name" value="H-NS histone-like proteins"/>
    <property type="match status" value="1"/>
</dbReference>
<evidence type="ECO:0000259" key="2">
    <source>
        <dbReference type="Pfam" id="PF00816"/>
    </source>
</evidence>
<dbReference type="Proteomes" id="UP000298656">
    <property type="component" value="Chromosome 1"/>
</dbReference>
<dbReference type="OrthoDB" id="5297879at2"/>
<evidence type="ECO:0000313" key="4">
    <source>
        <dbReference type="Proteomes" id="UP000298656"/>
    </source>
</evidence>
<dbReference type="EMBL" id="CP040077">
    <property type="protein sequence ID" value="QCP48282.1"/>
    <property type="molecule type" value="Genomic_DNA"/>
</dbReference>